<sequence>MDPEVDGRLEAINYFAPSYMDVWPESLDYLTEESDINAVLCASPMFGTAWGSRRASVVSIVS</sequence>
<evidence type="ECO:0000313" key="2">
    <source>
        <dbReference type="Proteomes" id="UP000094527"/>
    </source>
</evidence>
<comment type="caution">
    <text evidence="1">The sequence shown here is derived from an EMBL/GenBank/DDBJ whole genome shotgun (WGS) entry which is preliminary data.</text>
</comment>
<dbReference type="Proteomes" id="UP000094527">
    <property type="component" value="Unassembled WGS sequence"/>
</dbReference>
<dbReference type="AlphaFoldDB" id="A0A1D2MAK8"/>
<dbReference type="EMBL" id="LJIJ01002227">
    <property type="protein sequence ID" value="ODM90025.1"/>
    <property type="molecule type" value="Genomic_DNA"/>
</dbReference>
<keyword evidence="2" id="KW-1185">Reference proteome</keyword>
<evidence type="ECO:0000313" key="1">
    <source>
        <dbReference type="EMBL" id="ODM90025.1"/>
    </source>
</evidence>
<reference evidence="1 2" key="1">
    <citation type="journal article" date="2016" name="Genome Biol. Evol.">
        <title>Gene Family Evolution Reflects Adaptation to Soil Environmental Stressors in the Genome of the Collembolan Orchesella cincta.</title>
        <authorList>
            <person name="Faddeeva-Vakhrusheva A."/>
            <person name="Derks M.F."/>
            <person name="Anvar S.Y."/>
            <person name="Agamennone V."/>
            <person name="Suring W."/>
            <person name="Smit S."/>
            <person name="van Straalen N.M."/>
            <person name="Roelofs D."/>
        </authorList>
    </citation>
    <scope>NUCLEOTIDE SEQUENCE [LARGE SCALE GENOMIC DNA]</scope>
    <source>
        <tissue evidence="1">Mixed pool</tissue>
    </source>
</reference>
<gene>
    <name evidence="1" type="ORF">Ocin01_16658</name>
</gene>
<proteinExistence type="predicted"/>
<protein>
    <submittedName>
        <fullName evidence="1">Uncharacterized protein</fullName>
    </submittedName>
</protein>
<organism evidence="1 2">
    <name type="scientific">Orchesella cincta</name>
    <name type="common">Springtail</name>
    <name type="synonym">Podura cincta</name>
    <dbReference type="NCBI Taxonomy" id="48709"/>
    <lineage>
        <taxon>Eukaryota</taxon>
        <taxon>Metazoa</taxon>
        <taxon>Ecdysozoa</taxon>
        <taxon>Arthropoda</taxon>
        <taxon>Hexapoda</taxon>
        <taxon>Collembola</taxon>
        <taxon>Entomobryomorpha</taxon>
        <taxon>Entomobryoidea</taxon>
        <taxon>Orchesellidae</taxon>
        <taxon>Orchesellinae</taxon>
        <taxon>Orchesella</taxon>
    </lineage>
</organism>
<name>A0A1D2MAK8_ORCCI</name>
<accession>A0A1D2MAK8</accession>